<sequence length="259" mass="30191">MNLEVLVSTMDQIDYSLLEKMNIQSDAIVINQCNKNEVVNFEYKKHHISFLCFNERGIGLSRNNALMRATGDICLFADDDVIYVDNYREIVIEAFKQNPKADLIFFNVLSRNLKRPSYKIEKSRRVRWFNCLRFGTYQMAVRTERIKQANIYFSLLFGGGAKYGSGEDSLFIVDCLKKGLNVYTNSSIIGYVSQSNSSWFRGYTDKFFFDKGVLFAFISKRWARILCLQFILRHREMLSNMSFREAYNAMKKGIKETKG</sequence>
<dbReference type="InterPro" id="IPR001173">
    <property type="entry name" value="Glyco_trans_2-like"/>
</dbReference>
<dbReference type="Pfam" id="PF00535">
    <property type="entry name" value="Glycos_transf_2"/>
    <property type="match status" value="1"/>
</dbReference>
<dbReference type="Proteomes" id="UP000602076">
    <property type="component" value="Unassembled WGS sequence"/>
</dbReference>
<evidence type="ECO:0000259" key="1">
    <source>
        <dbReference type="Pfam" id="PF00535"/>
    </source>
</evidence>
<dbReference type="CDD" id="cd00761">
    <property type="entry name" value="Glyco_tranf_GTA_type"/>
    <property type="match status" value="1"/>
</dbReference>
<organism evidence="2 3">
    <name type="scientific">Peribacillus faecalis</name>
    <dbReference type="NCBI Taxonomy" id="2772559"/>
    <lineage>
        <taxon>Bacteria</taxon>
        <taxon>Bacillati</taxon>
        <taxon>Bacillota</taxon>
        <taxon>Bacilli</taxon>
        <taxon>Bacillales</taxon>
        <taxon>Bacillaceae</taxon>
        <taxon>Peribacillus</taxon>
    </lineage>
</organism>
<protein>
    <submittedName>
        <fullName evidence="2">Glycosyltransferase</fullName>
    </submittedName>
</protein>
<feature type="domain" description="Glycosyltransferase 2-like" evidence="1">
    <location>
        <begin position="45"/>
        <end position="123"/>
    </location>
</feature>
<evidence type="ECO:0000313" key="3">
    <source>
        <dbReference type="Proteomes" id="UP000602076"/>
    </source>
</evidence>
<name>A0A927H9I4_9BACI</name>
<reference evidence="2" key="1">
    <citation type="submission" date="2020-09" db="EMBL/GenBank/DDBJ databases">
        <title>Bacillus faecalis sp. nov., a moderately halophilic bacterium isolated from cow faeces.</title>
        <authorList>
            <person name="Jiang L."/>
            <person name="Lee J."/>
        </authorList>
    </citation>
    <scope>NUCLEOTIDE SEQUENCE</scope>
    <source>
        <strain evidence="2">AGMB 02131</strain>
    </source>
</reference>
<comment type="caution">
    <text evidence="2">The sequence shown here is derived from an EMBL/GenBank/DDBJ whole genome shotgun (WGS) entry which is preliminary data.</text>
</comment>
<accession>A0A927H9I4</accession>
<gene>
    <name evidence="2" type="ORF">IEO70_04560</name>
</gene>
<dbReference type="EMBL" id="JACXSI010000008">
    <property type="protein sequence ID" value="MBD3107630.1"/>
    <property type="molecule type" value="Genomic_DNA"/>
</dbReference>
<keyword evidence="3" id="KW-1185">Reference proteome</keyword>
<dbReference type="InterPro" id="IPR029044">
    <property type="entry name" value="Nucleotide-diphossugar_trans"/>
</dbReference>
<proteinExistence type="predicted"/>
<dbReference type="RefSeq" id="WP_190997175.1">
    <property type="nucleotide sequence ID" value="NZ_JACXSI010000008.1"/>
</dbReference>
<dbReference type="Gene3D" id="3.90.550.10">
    <property type="entry name" value="Spore Coat Polysaccharide Biosynthesis Protein SpsA, Chain A"/>
    <property type="match status" value="1"/>
</dbReference>
<dbReference type="SUPFAM" id="SSF53448">
    <property type="entry name" value="Nucleotide-diphospho-sugar transferases"/>
    <property type="match status" value="1"/>
</dbReference>
<dbReference type="AlphaFoldDB" id="A0A927H9I4"/>
<evidence type="ECO:0000313" key="2">
    <source>
        <dbReference type="EMBL" id="MBD3107630.1"/>
    </source>
</evidence>